<dbReference type="EMBL" id="AB728560">
    <property type="protein sequence ID" value="BBD49893.1"/>
    <property type="molecule type" value="Genomic_DNA"/>
</dbReference>
<reference evidence="1" key="1">
    <citation type="journal article" date="2019" name="Microbes Environ.">
        <title>Genetic and Physiological Characteristics of a Novel Marine Propylene-Assimilating Halieaceae Bacterium Isolated from Seawater and the Diversity of Its Alkene and Epoxide Metabolism Genes.</title>
        <authorList>
            <person name="Suzuki T."/>
            <person name="Yazawa T."/>
            <person name="Morishita N."/>
            <person name="Maruyama A."/>
            <person name="Fuse H."/>
        </authorList>
    </citation>
    <scope>NUCLEOTIDE SEQUENCE</scope>
    <source>
        <strain evidence="1">PE-TB08W</strain>
    </source>
</reference>
<proteinExistence type="predicted"/>
<protein>
    <submittedName>
        <fullName evidence="1">Uncharacterized protein</fullName>
    </submittedName>
</protein>
<organism evidence="1">
    <name type="scientific">Alteromonadaceae bacterium PE-TB08W</name>
    <dbReference type="NCBI Taxonomy" id="1199097"/>
    <lineage>
        <taxon>Bacteria</taxon>
        <taxon>Pseudomonadati</taxon>
        <taxon>Pseudomonadota</taxon>
        <taxon>Gammaproteobacteria</taxon>
        <taxon>Alteromonadales</taxon>
        <taxon>Alteromonadaceae</taxon>
    </lineage>
</organism>
<accession>A0A3G9DSH9</accession>
<sequence length="61" mass="7300">MDSRDKQLRRHMFKRKYIAGGLPIATQERWARKCIQTARAQDRVLFFMLSSMWLNDIRTGV</sequence>
<evidence type="ECO:0000313" key="1">
    <source>
        <dbReference type="EMBL" id="BBD49893.1"/>
    </source>
</evidence>
<name>A0A3G9DSH9_9ALTE</name>
<dbReference type="AlphaFoldDB" id="A0A3G9DSH9"/>